<comment type="similarity">
    <text evidence="8">Belongs to the shikimate dehydrogenase family.</text>
</comment>
<comment type="subunit">
    <text evidence="8">Homodimer.</text>
</comment>
<protein>
    <recommendedName>
        <fullName evidence="2 8">Shikimate dehydrogenase (NADP(+))</fullName>
        <shortName evidence="8">SDH</shortName>
        <ecNumber evidence="2 8">1.1.1.25</ecNumber>
    </recommendedName>
</protein>
<keyword evidence="13" id="KW-1185">Reference proteome</keyword>
<feature type="domain" description="Shikimate dehydrogenase substrate binding N-terminal" evidence="10">
    <location>
        <begin position="13"/>
        <end position="95"/>
    </location>
</feature>
<dbReference type="InterPro" id="IPR006151">
    <property type="entry name" value="Shikm_DH/Glu-tRNA_Rdtase"/>
</dbReference>
<feature type="active site" description="Proton acceptor" evidence="8">
    <location>
        <position position="72"/>
    </location>
</feature>
<dbReference type="PANTHER" id="PTHR21089:SF1">
    <property type="entry name" value="BIFUNCTIONAL 3-DEHYDROQUINATE DEHYDRATASE_SHIKIMATE DEHYDROGENASE, CHLOROPLASTIC"/>
    <property type="match status" value="1"/>
</dbReference>
<dbReference type="EMBL" id="JADEWC010000011">
    <property type="protein sequence ID" value="MBE9222415.1"/>
    <property type="molecule type" value="Genomic_DNA"/>
</dbReference>
<dbReference type="GO" id="GO:0004764">
    <property type="term" value="F:shikimate 3-dehydrogenase (NADP+) activity"/>
    <property type="evidence" value="ECO:0007669"/>
    <property type="project" value="UniProtKB-EC"/>
</dbReference>
<dbReference type="Proteomes" id="UP000654604">
    <property type="component" value="Unassembled WGS sequence"/>
</dbReference>
<evidence type="ECO:0000256" key="3">
    <source>
        <dbReference type="ARBA" id="ARBA00022605"/>
    </source>
</evidence>
<sequence length="289" mass="31763">MMKITGKTKILGIIGNPIEHSLSPIIQNRAIALLNLDYTYVPFPVMEDDIKTALDGFRAVDIKGFNVTIPHKQAVMPFLSHITNTAKLIGAVNTVWQTPDGWHGTNTDIDGFIAPLKALNRSWADVTPIILGNGGASRAVIVGCAQLGCKEIKVVGRNIDKLKEFQNSWDYQLLQAKVTIHPWDELTEILPQSDLIVNTTPLGMSPHTDKSPLNNQQISLLKPGAIVYDLIYTPRPTLLLQQAQKQGATIIDGTEMLVQQGAVGFEIWTGKKAPVDVMRDALLDFLPQN</sequence>
<comment type="caution">
    <text evidence="8">Lacks conserved residue(s) required for the propagation of feature annotation.</text>
</comment>
<keyword evidence="6 8" id="KW-0057">Aromatic amino acid biosynthesis</keyword>
<keyword evidence="5 8" id="KW-0560">Oxidoreductase</keyword>
<dbReference type="Pfam" id="PF08501">
    <property type="entry name" value="Shikimate_dh_N"/>
    <property type="match status" value="1"/>
</dbReference>
<dbReference type="Gene3D" id="3.40.50.10860">
    <property type="entry name" value="Leucine Dehydrogenase, chain A, domain 1"/>
    <property type="match status" value="1"/>
</dbReference>
<feature type="binding site" evidence="8">
    <location>
        <position position="260"/>
    </location>
    <ligand>
        <name>shikimate</name>
        <dbReference type="ChEBI" id="CHEBI:36208"/>
    </ligand>
</feature>
<proteinExistence type="inferred from homology"/>
<evidence type="ECO:0000256" key="8">
    <source>
        <dbReference type="HAMAP-Rule" id="MF_00222"/>
    </source>
</evidence>
<dbReference type="HAMAP" id="MF_00222">
    <property type="entry name" value="Shikimate_DH_AroE"/>
    <property type="match status" value="1"/>
</dbReference>
<feature type="binding site" evidence="8">
    <location>
        <position position="232"/>
    </location>
    <ligand>
        <name>shikimate</name>
        <dbReference type="ChEBI" id="CHEBI:36208"/>
    </ligand>
</feature>
<feature type="domain" description="SDH C-terminal" evidence="11">
    <location>
        <begin position="253"/>
        <end position="283"/>
    </location>
</feature>
<dbReference type="NCBIfam" id="TIGR00507">
    <property type="entry name" value="aroE"/>
    <property type="match status" value="1"/>
</dbReference>
<evidence type="ECO:0000256" key="2">
    <source>
        <dbReference type="ARBA" id="ARBA00012962"/>
    </source>
</evidence>
<dbReference type="CDD" id="cd01065">
    <property type="entry name" value="NAD_bind_Shikimate_DH"/>
    <property type="match status" value="1"/>
</dbReference>
<feature type="binding site" evidence="8">
    <location>
        <position position="68"/>
    </location>
    <ligand>
        <name>shikimate</name>
        <dbReference type="ChEBI" id="CHEBI:36208"/>
    </ligand>
</feature>
<accession>A0ABR9V3E3</accession>
<evidence type="ECO:0000259" key="10">
    <source>
        <dbReference type="Pfam" id="PF08501"/>
    </source>
</evidence>
<dbReference type="Pfam" id="PF18317">
    <property type="entry name" value="SDH_C"/>
    <property type="match status" value="1"/>
</dbReference>
<name>A0ABR9V3E3_9CHRO</name>
<dbReference type="SUPFAM" id="SSF53223">
    <property type="entry name" value="Aminoacid dehydrogenase-like, N-terminal domain"/>
    <property type="match status" value="1"/>
</dbReference>
<evidence type="ECO:0000259" key="9">
    <source>
        <dbReference type="Pfam" id="PF01488"/>
    </source>
</evidence>
<evidence type="ECO:0000256" key="1">
    <source>
        <dbReference type="ARBA" id="ARBA00004871"/>
    </source>
</evidence>
<evidence type="ECO:0000256" key="5">
    <source>
        <dbReference type="ARBA" id="ARBA00023002"/>
    </source>
</evidence>
<gene>
    <name evidence="8" type="primary">aroE</name>
    <name evidence="12" type="ORF">IQ215_06865</name>
</gene>
<dbReference type="InterPro" id="IPR011342">
    <property type="entry name" value="Shikimate_DH"/>
</dbReference>
<comment type="catalytic activity">
    <reaction evidence="7 8">
        <text>shikimate + NADP(+) = 3-dehydroshikimate + NADPH + H(+)</text>
        <dbReference type="Rhea" id="RHEA:17737"/>
        <dbReference type="ChEBI" id="CHEBI:15378"/>
        <dbReference type="ChEBI" id="CHEBI:16630"/>
        <dbReference type="ChEBI" id="CHEBI:36208"/>
        <dbReference type="ChEBI" id="CHEBI:57783"/>
        <dbReference type="ChEBI" id="CHEBI:58349"/>
        <dbReference type="EC" id="1.1.1.25"/>
    </reaction>
</comment>
<comment type="function">
    <text evidence="8">Involved in the biosynthesis of the chorismate, which leads to the biosynthesis of aromatic amino acids. Catalyzes the reversible NADPH linked reduction of 3-dehydroshikimate (DHSA) to yield shikimate (SA).</text>
</comment>
<dbReference type="PANTHER" id="PTHR21089">
    <property type="entry name" value="SHIKIMATE DEHYDROGENASE"/>
    <property type="match status" value="1"/>
</dbReference>
<dbReference type="InterPro" id="IPR036291">
    <property type="entry name" value="NAD(P)-bd_dom_sf"/>
</dbReference>
<evidence type="ECO:0000313" key="12">
    <source>
        <dbReference type="EMBL" id="MBE9222415.1"/>
    </source>
</evidence>
<dbReference type="InterPro" id="IPR041121">
    <property type="entry name" value="SDH_C"/>
</dbReference>
<dbReference type="Gene3D" id="3.40.50.720">
    <property type="entry name" value="NAD(P)-binding Rossmann-like Domain"/>
    <property type="match status" value="1"/>
</dbReference>
<dbReference type="InterPro" id="IPR046346">
    <property type="entry name" value="Aminoacid_DH-like_N_sf"/>
</dbReference>
<evidence type="ECO:0000256" key="6">
    <source>
        <dbReference type="ARBA" id="ARBA00023141"/>
    </source>
</evidence>
<feature type="binding site" evidence="8">
    <location>
        <position position="230"/>
    </location>
    <ligand>
        <name>NADP(+)</name>
        <dbReference type="ChEBI" id="CHEBI:58349"/>
    </ligand>
</feature>
<evidence type="ECO:0000259" key="11">
    <source>
        <dbReference type="Pfam" id="PF18317"/>
    </source>
</evidence>
<feature type="binding site" evidence="8">
    <location>
        <begin position="132"/>
        <end position="136"/>
    </location>
    <ligand>
        <name>NADP(+)</name>
        <dbReference type="ChEBI" id="CHEBI:58349"/>
    </ligand>
</feature>
<reference evidence="12 13" key="1">
    <citation type="submission" date="2020-10" db="EMBL/GenBank/DDBJ databases">
        <authorList>
            <person name="Castelo-Branco R."/>
            <person name="Eusebio N."/>
            <person name="Adriana R."/>
            <person name="Vieira A."/>
            <person name="Brugerolle De Fraissinette N."/>
            <person name="Rezende De Castro R."/>
            <person name="Schneider M.P."/>
            <person name="Vasconcelos V."/>
            <person name="Leao P.N."/>
        </authorList>
    </citation>
    <scope>NUCLEOTIDE SEQUENCE [LARGE SCALE GENOMIC DNA]</scope>
    <source>
        <strain evidence="12 13">LEGE 03274</strain>
    </source>
</reference>
<evidence type="ECO:0000256" key="4">
    <source>
        <dbReference type="ARBA" id="ARBA00022857"/>
    </source>
</evidence>
<organism evidence="12 13">
    <name type="scientific">Cyanobacterium stanieri LEGE 03274</name>
    <dbReference type="NCBI Taxonomy" id="1828756"/>
    <lineage>
        <taxon>Bacteria</taxon>
        <taxon>Bacillati</taxon>
        <taxon>Cyanobacteriota</taxon>
        <taxon>Cyanophyceae</taxon>
        <taxon>Oscillatoriophycideae</taxon>
        <taxon>Chroococcales</taxon>
        <taxon>Geminocystaceae</taxon>
        <taxon>Cyanobacterium</taxon>
    </lineage>
</organism>
<dbReference type="Pfam" id="PF01488">
    <property type="entry name" value="Shikimate_DH"/>
    <property type="match status" value="1"/>
</dbReference>
<dbReference type="SUPFAM" id="SSF51735">
    <property type="entry name" value="NAD(P)-binding Rossmann-fold domains"/>
    <property type="match status" value="1"/>
</dbReference>
<dbReference type="InterPro" id="IPR013708">
    <property type="entry name" value="Shikimate_DH-bd_N"/>
</dbReference>
<keyword evidence="4 8" id="KW-0521">NADP</keyword>
<dbReference type="InterPro" id="IPR022893">
    <property type="entry name" value="Shikimate_DH_fam"/>
</dbReference>
<feature type="domain" description="Quinate/shikimate 5-dehydrogenase/glutamyl-tRNA reductase" evidence="9">
    <location>
        <begin position="122"/>
        <end position="200"/>
    </location>
</feature>
<evidence type="ECO:0000256" key="7">
    <source>
        <dbReference type="ARBA" id="ARBA00049442"/>
    </source>
</evidence>
<feature type="binding site" evidence="8">
    <location>
        <position position="108"/>
    </location>
    <ligand>
        <name>shikimate</name>
        <dbReference type="ChEBI" id="CHEBI:36208"/>
    </ligand>
</feature>
<feature type="binding site" evidence="8">
    <location>
        <position position="93"/>
    </location>
    <ligand>
        <name>shikimate</name>
        <dbReference type="ChEBI" id="CHEBI:36208"/>
    </ligand>
</feature>
<feature type="binding site" evidence="8">
    <location>
        <position position="253"/>
    </location>
    <ligand>
        <name>NADP(+)</name>
        <dbReference type="ChEBI" id="CHEBI:58349"/>
    </ligand>
</feature>
<keyword evidence="3 8" id="KW-0028">Amino-acid biosynthesis</keyword>
<feature type="binding site" evidence="8">
    <location>
        <begin position="21"/>
        <end position="23"/>
    </location>
    <ligand>
        <name>shikimate</name>
        <dbReference type="ChEBI" id="CHEBI:36208"/>
    </ligand>
</feature>
<comment type="caution">
    <text evidence="12">The sequence shown here is derived from an EMBL/GenBank/DDBJ whole genome shotgun (WGS) entry which is preliminary data.</text>
</comment>
<dbReference type="NCBIfam" id="NF001314">
    <property type="entry name" value="PRK00258.2-2"/>
    <property type="match status" value="1"/>
</dbReference>
<evidence type="ECO:0000313" key="13">
    <source>
        <dbReference type="Proteomes" id="UP000654604"/>
    </source>
</evidence>
<dbReference type="EC" id="1.1.1.25" evidence="2 8"/>
<comment type="pathway">
    <text evidence="1 8">Metabolic intermediate biosynthesis; chorismate biosynthesis; chorismate from D-erythrose 4-phosphate and phosphoenolpyruvate: step 4/7.</text>
</comment>